<dbReference type="PIRSF" id="PIRSF020555">
    <property type="entry name" value="UCP020555"/>
    <property type="match status" value="1"/>
</dbReference>
<comment type="caution">
    <text evidence="2">The sequence shown here is derived from an EMBL/GenBank/DDBJ whole genome shotgun (WGS) entry which is preliminary data.</text>
</comment>
<dbReference type="RefSeq" id="WP_154570956.1">
    <property type="nucleotide sequence ID" value="NZ_VWSJ01000023.1"/>
</dbReference>
<dbReference type="Proteomes" id="UP000476338">
    <property type="component" value="Unassembled WGS sequence"/>
</dbReference>
<sequence length="119" mass="13726">MIRFVFFAFFVLLFTGCATKQESVYHWEASYSKSIYDYLNQEGDINSQILNLENLIKNADKNGKKVPPGVNAHLGLLYSNLGNSSKSIYYLNQEAKLFPESKAYIEFLKSQNKRIKNEK</sequence>
<accession>A0A6L5WHU9</accession>
<evidence type="ECO:0000256" key="1">
    <source>
        <dbReference type="SAM" id="SignalP"/>
    </source>
</evidence>
<organism evidence="2 3">
    <name type="scientific">Campylobacter portucalensis</name>
    <dbReference type="NCBI Taxonomy" id="2608384"/>
    <lineage>
        <taxon>Bacteria</taxon>
        <taxon>Pseudomonadati</taxon>
        <taxon>Campylobacterota</taxon>
        <taxon>Epsilonproteobacteria</taxon>
        <taxon>Campylobacterales</taxon>
        <taxon>Campylobacteraceae</taxon>
        <taxon>Campylobacter</taxon>
    </lineage>
</organism>
<name>A0A6L5WHU9_9BACT</name>
<dbReference type="AlphaFoldDB" id="A0A6L5WHU9"/>
<feature type="chain" id="PRO_5027028942" evidence="1">
    <location>
        <begin position="21"/>
        <end position="119"/>
    </location>
</feature>
<dbReference type="EMBL" id="VWSJ01000023">
    <property type="protein sequence ID" value="MSN96689.1"/>
    <property type="molecule type" value="Genomic_DNA"/>
</dbReference>
<feature type="signal peptide" evidence="1">
    <location>
        <begin position="1"/>
        <end position="20"/>
    </location>
</feature>
<protein>
    <submittedName>
        <fullName evidence="2">DUF4810 domain-containing protein</fullName>
    </submittedName>
</protein>
<gene>
    <name evidence="2" type="ORF">F1B92_05865</name>
</gene>
<evidence type="ECO:0000313" key="3">
    <source>
        <dbReference type="Proteomes" id="UP000476338"/>
    </source>
</evidence>
<dbReference type="Pfam" id="PF16068">
    <property type="entry name" value="DUF4810"/>
    <property type="match status" value="1"/>
</dbReference>
<keyword evidence="1" id="KW-0732">Signal</keyword>
<dbReference type="InterPro" id="IPR014508">
    <property type="entry name" value="UCP020555_TPR-like"/>
</dbReference>
<keyword evidence="3" id="KW-1185">Reference proteome</keyword>
<reference evidence="2 3" key="1">
    <citation type="submission" date="2019-09" db="EMBL/GenBank/DDBJ databases">
        <authorList>
            <person name="Silva M."/>
            <person name="Pereira G."/>
            <person name="Lopes-Da-Costa L."/>
            <person name="Silva E."/>
        </authorList>
    </citation>
    <scope>NUCLEOTIDE SEQUENCE [LARGE SCALE GENOMIC DNA]</scope>
    <source>
        <strain evidence="2 3">FMV-PI01</strain>
    </source>
</reference>
<proteinExistence type="predicted"/>
<dbReference type="PROSITE" id="PS51257">
    <property type="entry name" value="PROKAR_LIPOPROTEIN"/>
    <property type="match status" value="1"/>
</dbReference>
<evidence type="ECO:0000313" key="2">
    <source>
        <dbReference type="EMBL" id="MSN96689.1"/>
    </source>
</evidence>
<reference evidence="2 3" key="2">
    <citation type="submission" date="2020-03" db="EMBL/GenBank/DDBJ databases">
        <title>Campylobacter portucalensis sp. nov., a new species of Campylobacter isolated from the reproductive tract of bulls.</title>
        <authorList>
            <person name="Silva M.F."/>
            <person name="Pereira G."/>
            <person name="Carneiro C."/>
            <person name="Hemphill A."/>
            <person name="Mateus L."/>
            <person name="Lopes-Da-Costa L."/>
            <person name="Silva E."/>
        </authorList>
    </citation>
    <scope>NUCLEOTIDE SEQUENCE [LARGE SCALE GENOMIC DNA]</scope>
    <source>
        <strain evidence="2 3">FMV-PI01</strain>
    </source>
</reference>